<dbReference type="GO" id="GO:0016757">
    <property type="term" value="F:glycosyltransferase activity"/>
    <property type="evidence" value="ECO:0007669"/>
    <property type="project" value="UniProtKB-KW"/>
</dbReference>
<dbReference type="EMBL" id="JBHSVR010000001">
    <property type="protein sequence ID" value="MFC6632501.1"/>
    <property type="molecule type" value="Genomic_DNA"/>
</dbReference>
<evidence type="ECO:0000259" key="1">
    <source>
        <dbReference type="Pfam" id="PF00535"/>
    </source>
</evidence>
<dbReference type="PANTHER" id="PTHR22916:SF67">
    <property type="entry name" value="COLANIC ACID BIOSYNTHESIS GLYCOSYL TRANSFERASE WCAE-RELATED"/>
    <property type="match status" value="1"/>
</dbReference>
<evidence type="ECO:0000313" key="2">
    <source>
        <dbReference type="EMBL" id="MFC6632501.1"/>
    </source>
</evidence>
<dbReference type="EC" id="2.4.-.-" evidence="2"/>
<keyword evidence="2" id="KW-0808">Transferase</keyword>
<name>A0ABW1YJ12_9GAMM</name>
<feature type="domain" description="Glycosyltransferase 2-like" evidence="1">
    <location>
        <begin position="12"/>
        <end position="165"/>
    </location>
</feature>
<accession>A0ABW1YJ12</accession>
<dbReference type="InterPro" id="IPR029044">
    <property type="entry name" value="Nucleotide-diphossugar_trans"/>
</dbReference>
<dbReference type="Gene3D" id="3.90.550.10">
    <property type="entry name" value="Spore Coat Polysaccharide Biosynthesis Protein SpsA, Chain A"/>
    <property type="match status" value="1"/>
</dbReference>
<comment type="caution">
    <text evidence="2">The sequence shown here is derived from an EMBL/GenBank/DDBJ whole genome shotgun (WGS) entry which is preliminary data.</text>
</comment>
<keyword evidence="3" id="KW-1185">Reference proteome</keyword>
<dbReference type="CDD" id="cd06433">
    <property type="entry name" value="GT_2_WfgS_like"/>
    <property type="match status" value="1"/>
</dbReference>
<dbReference type="Pfam" id="PF00535">
    <property type="entry name" value="Glycos_transf_2"/>
    <property type="match status" value="1"/>
</dbReference>
<proteinExistence type="predicted"/>
<dbReference type="SUPFAM" id="SSF53448">
    <property type="entry name" value="Nucleotide-diphospho-sugar transferases"/>
    <property type="match status" value="1"/>
</dbReference>
<reference evidence="3" key="1">
    <citation type="journal article" date="2019" name="Int. J. Syst. Evol. Microbiol.">
        <title>The Global Catalogue of Microorganisms (GCM) 10K type strain sequencing project: providing services to taxonomists for standard genome sequencing and annotation.</title>
        <authorList>
            <consortium name="The Broad Institute Genomics Platform"/>
            <consortium name="The Broad Institute Genome Sequencing Center for Infectious Disease"/>
            <person name="Wu L."/>
            <person name="Ma J."/>
        </authorList>
    </citation>
    <scope>NUCLEOTIDE SEQUENCE [LARGE SCALE GENOMIC DNA]</scope>
    <source>
        <strain evidence="3">CGMCC 1.13718</strain>
    </source>
</reference>
<sequence length="258" mass="29618">MLGMRFSSKKVSVITVVYNGERYLEQTIQSVINQTYENIEYIIIDGGSTDNTLDIVSRYLDYISYFISEPDNGLYDAMNKGIRIASGDLIGMINSDDWYEPNAVELMVDAYENNLDKTIFHADCYDVSCDGVRKLRNFHPSELKLKYYSMTYIHPSMFVSKHEYSKHVYDVNLKVFSDYKFILESYLSDKKKIHYVHKAIVNFRLGGISSKLSFFDSMKEGYIARRTAGLGRPESIMSLFVRALGALYSRSKGLLSNS</sequence>
<evidence type="ECO:0000313" key="3">
    <source>
        <dbReference type="Proteomes" id="UP001596425"/>
    </source>
</evidence>
<dbReference type="Proteomes" id="UP001596425">
    <property type="component" value="Unassembled WGS sequence"/>
</dbReference>
<dbReference type="InterPro" id="IPR001173">
    <property type="entry name" value="Glyco_trans_2-like"/>
</dbReference>
<keyword evidence="2" id="KW-0328">Glycosyltransferase</keyword>
<dbReference type="PANTHER" id="PTHR22916">
    <property type="entry name" value="GLYCOSYLTRANSFERASE"/>
    <property type="match status" value="1"/>
</dbReference>
<dbReference type="RefSeq" id="WP_226865388.1">
    <property type="nucleotide sequence ID" value="NZ_JACZFR010000053.1"/>
</dbReference>
<gene>
    <name evidence="2" type="ORF">ACFQBM_04370</name>
</gene>
<organism evidence="2 3">
    <name type="scientific">Microbulbifer taiwanensis</name>
    <dbReference type="NCBI Taxonomy" id="986746"/>
    <lineage>
        <taxon>Bacteria</taxon>
        <taxon>Pseudomonadati</taxon>
        <taxon>Pseudomonadota</taxon>
        <taxon>Gammaproteobacteria</taxon>
        <taxon>Cellvibrionales</taxon>
        <taxon>Microbulbiferaceae</taxon>
        <taxon>Microbulbifer</taxon>
    </lineage>
</organism>
<protein>
    <submittedName>
        <fullName evidence="2">Glycosyltransferase family 2 protein</fullName>
        <ecNumber evidence="2">2.4.-.-</ecNumber>
    </submittedName>
</protein>